<feature type="domain" description="CBF1-interacting co-repressor CIR N-terminal" evidence="2">
    <location>
        <begin position="14"/>
        <end position="50"/>
    </location>
</feature>
<protein>
    <recommendedName>
        <fullName evidence="2">CBF1-interacting co-repressor CIR N-terminal domain-containing protein</fullName>
    </recommendedName>
</protein>
<dbReference type="SMART" id="SM01083">
    <property type="entry name" value="Cir_N"/>
    <property type="match status" value="1"/>
</dbReference>
<accession>A0A8T0JAH0</accession>
<feature type="compositionally biased region" description="Basic and acidic residues" evidence="1">
    <location>
        <begin position="26"/>
        <end position="74"/>
    </location>
</feature>
<evidence type="ECO:0000259" key="2">
    <source>
        <dbReference type="SMART" id="SM01083"/>
    </source>
</evidence>
<dbReference type="AlphaFoldDB" id="A0A8T0JAH0"/>
<dbReference type="PANTHER" id="PTHR22093:SF0">
    <property type="entry name" value="LEUKOCYTE RECEPTOR CLUSTER MEMBER 1"/>
    <property type="match status" value="1"/>
</dbReference>
<feature type="compositionally biased region" description="Acidic residues" evidence="1">
    <location>
        <begin position="86"/>
        <end position="101"/>
    </location>
</feature>
<feature type="compositionally biased region" description="Basic residues" evidence="1">
    <location>
        <begin position="228"/>
        <end position="241"/>
    </location>
</feature>
<name>A0A8T0JAH0_CERPU</name>
<dbReference type="Proteomes" id="UP000822688">
    <property type="component" value="Chromosome 1"/>
</dbReference>
<evidence type="ECO:0000256" key="1">
    <source>
        <dbReference type="SAM" id="MobiDB-lite"/>
    </source>
</evidence>
<dbReference type="InterPro" id="IPR039875">
    <property type="entry name" value="LENG1-like"/>
</dbReference>
<gene>
    <name evidence="3" type="ORF">KC19_1G205200</name>
</gene>
<feature type="compositionally biased region" description="Basic and acidic residues" evidence="1">
    <location>
        <begin position="206"/>
        <end position="227"/>
    </location>
</feature>
<dbReference type="EMBL" id="CM026421">
    <property type="protein sequence ID" value="KAG0591828.1"/>
    <property type="molecule type" value="Genomic_DNA"/>
</dbReference>
<evidence type="ECO:0000313" key="3">
    <source>
        <dbReference type="EMBL" id="KAG0591828.1"/>
    </source>
</evidence>
<keyword evidence="4" id="KW-1185">Reference proteome</keyword>
<dbReference type="InterPro" id="IPR019339">
    <property type="entry name" value="CIR_N_dom"/>
</dbReference>
<feature type="region of interest" description="Disordered" evidence="1">
    <location>
        <begin position="189"/>
        <end position="296"/>
    </location>
</feature>
<evidence type="ECO:0000313" key="4">
    <source>
        <dbReference type="Proteomes" id="UP000822688"/>
    </source>
</evidence>
<feature type="region of interest" description="Disordered" evidence="1">
    <location>
        <begin position="26"/>
        <end position="106"/>
    </location>
</feature>
<dbReference type="PANTHER" id="PTHR22093">
    <property type="entry name" value="LEUKOCYTE RECEPTOR CLUSTER LRC MEMBER 1"/>
    <property type="match status" value="1"/>
</dbReference>
<feature type="compositionally biased region" description="Basic and acidic residues" evidence="1">
    <location>
        <begin position="242"/>
        <end position="263"/>
    </location>
</feature>
<reference evidence="3" key="1">
    <citation type="submission" date="2020-06" db="EMBL/GenBank/DDBJ databases">
        <title>WGS assembly of Ceratodon purpureus strain R40.</title>
        <authorList>
            <person name="Carey S.B."/>
            <person name="Jenkins J."/>
            <person name="Shu S."/>
            <person name="Lovell J.T."/>
            <person name="Sreedasyam A."/>
            <person name="Maumus F."/>
            <person name="Tiley G.P."/>
            <person name="Fernandez-Pozo N."/>
            <person name="Barry K."/>
            <person name="Chen C."/>
            <person name="Wang M."/>
            <person name="Lipzen A."/>
            <person name="Daum C."/>
            <person name="Saski C.A."/>
            <person name="Payton A.C."/>
            <person name="Mcbreen J.C."/>
            <person name="Conrad R.E."/>
            <person name="Kollar L.M."/>
            <person name="Olsson S."/>
            <person name="Huttunen S."/>
            <person name="Landis J.B."/>
            <person name="Wickett N.J."/>
            <person name="Johnson M.G."/>
            <person name="Rensing S.A."/>
            <person name="Grimwood J."/>
            <person name="Schmutz J."/>
            <person name="Mcdaniel S.F."/>
        </authorList>
    </citation>
    <scope>NUCLEOTIDE SEQUENCE</scope>
    <source>
        <strain evidence="3">R40</strain>
    </source>
</reference>
<sequence length="296" mass="34108">MGGHGGLNILPQKRWNVYNFDNREKVKRDEEKAAREEAIERQQARQREAELRLEKLREGAQARRRDPSELRITDGEGAEQPLLENEREEETEAVVEAELEPEPERPKHFNLFEVASEPGQGSAKPKDGKEWINELKVEKRGGLDKQDIRELKKMEKMVRAPEDEGYEFGCGLVGKSGKKPWYSTKRFMVERTGDAGGASRRSRSSSPDEERPSKRSRRHEEKSGKSEKHLKKTEKKPKTGRKSIEELRAERVQREQQERDKARKVVIASKKMNGDGGYGVNRSGRPYYHQSFGNAR</sequence>
<comment type="caution">
    <text evidence="3">The sequence shown here is derived from an EMBL/GenBank/DDBJ whole genome shotgun (WGS) entry which is preliminary data.</text>
</comment>
<organism evidence="3 4">
    <name type="scientific">Ceratodon purpureus</name>
    <name type="common">Fire moss</name>
    <name type="synonym">Dicranum purpureum</name>
    <dbReference type="NCBI Taxonomy" id="3225"/>
    <lineage>
        <taxon>Eukaryota</taxon>
        <taxon>Viridiplantae</taxon>
        <taxon>Streptophyta</taxon>
        <taxon>Embryophyta</taxon>
        <taxon>Bryophyta</taxon>
        <taxon>Bryophytina</taxon>
        <taxon>Bryopsida</taxon>
        <taxon>Dicranidae</taxon>
        <taxon>Pseudoditrichales</taxon>
        <taxon>Ditrichaceae</taxon>
        <taxon>Ceratodon</taxon>
    </lineage>
</organism>
<proteinExistence type="predicted"/>